<evidence type="ECO:0000313" key="1">
    <source>
        <dbReference type="Proteomes" id="UP000095287"/>
    </source>
</evidence>
<accession>A0A1I7ZZP5</accession>
<dbReference type="Proteomes" id="UP000095287">
    <property type="component" value="Unplaced"/>
</dbReference>
<protein>
    <submittedName>
        <fullName evidence="2">DUF1713 domain-containing protein</fullName>
    </submittedName>
</protein>
<keyword evidence="1" id="KW-1185">Reference proteome</keyword>
<proteinExistence type="predicted"/>
<organism evidence="1 2">
    <name type="scientific">Steinernema glaseri</name>
    <dbReference type="NCBI Taxonomy" id="37863"/>
    <lineage>
        <taxon>Eukaryota</taxon>
        <taxon>Metazoa</taxon>
        <taxon>Ecdysozoa</taxon>
        <taxon>Nematoda</taxon>
        <taxon>Chromadorea</taxon>
        <taxon>Rhabditida</taxon>
        <taxon>Tylenchina</taxon>
        <taxon>Panagrolaimomorpha</taxon>
        <taxon>Strongyloidoidea</taxon>
        <taxon>Steinernematidae</taxon>
        <taxon>Steinernema</taxon>
    </lineage>
</organism>
<reference evidence="2" key="1">
    <citation type="submission" date="2016-11" db="UniProtKB">
        <authorList>
            <consortium name="WormBaseParasite"/>
        </authorList>
    </citation>
    <scope>IDENTIFICATION</scope>
</reference>
<dbReference type="AlphaFoldDB" id="A0A1I7ZZP5"/>
<evidence type="ECO:0000313" key="2">
    <source>
        <dbReference type="WBParaSite" id="L893_g31389.t1"/>
    </source>
</evidence>
<sequence>MISRQVLKHGLPAIRSSIATISEQKLAQLPNGFLPVLGAGTRQKSIDDAGIRFHCLNGNEVSNTTGCKTIWLSGGIGARLIPATANDVLLPPSLRLPQVYTFPTLERIQEIKAPAPGNLEPIEKLDPIVQRSPVVDPNAGAVTPMIAAPRLLTIRRKKMKKHKRKKRYDRDYFKYAKYHREKKLRAEREFRARMKDILNELETFNPMDYVNGTIQRAKREWSSKLAPSGKKLYPHWSQLVSLEELYGLDKSDYIDKRAGLPTEEDREQIARLKEEYKQKYVAANIKD</sequence>
<dbReference type="WBParaSite" id="L893_g31389.t1">
    <property type="protein sequence ID" value="L893_g31389.t1"/>
    <property type="gene ID" value="L893_g31389"/>
</dbReference>
<name>A0A1I7ZZP5_9BILA</name>